<dbReference type="EMBL" id="BAABME010022508">
    <property type="protein sequence ID" value="GAA0165969.1"/>
    <property type="molecule type" value="Genomic_DNA"/>
</dbReference>
<evidence type="ECO:0000313" key="2">
    <source>
        <dbReference type="Proteomes" id="UP001454036"/>
    </source>
</evidence>
<dbReference type="Proteomes" id="UP001454036">
    <property type="component" value="Unassembled WGS sequence"/>
</dbReference>
<reference evidence="1 2" key="1">
    <citation type="submission" date="2024-01" db="EMBL/GenBank/DDBJ databases">
        <title>The complete chloroplast genome sequence of Lithospermum erythrorhizon: insights into the phylogenetic relationship among Boraginaceae species and the maternal lineages of purple gromwells.</title>
        <authorList>
            <person name="Okada T."/>
            <person name="Watanabe K."/>
        </authorList>
    </citation>
    <scope>NUCLEOTIDE SEQUENCE [LARGE SCALE GENOMIC DNA]</scope>
</reference>
<name>A0AAV3QQJ3_LITER</name>
<evidence type="ECO:0000313" key="1">
    <source>
        <dbReference type="EMBL" id="GAA0165969.1"/>
    </source>
</evidence>
<sequence>MSILCWNCRAWFSLLIETKLRKEDWDQIKLKLRLPNALVVDAKDRKGDWLCFGQDQLRWKLRPSRPIILKL</sequence>
<gene>
    <name evidence="1" type="ORF">LIER_40095</name>
</gene>
<dbReference type="AlphaFoldDB" id="A0AAV3QQJ3"/>
<organism evidence="1 2">
    <name type="scientific">Lithospermum erythrorhizon</name>
    <name type="common">Purple gromwell</name>
    <name type="synonym">Lithospermum officinale var. erythrorhizon</name>
    <dbReference type="NCBI Taxonomy" id="34254"/>
    <lineage>
        <taxon>Eukaryota</taxon>
        <taxon>Viridiplantae</taxon>
        <taxon>Streptophyta</taxon>
        <taxon>Embryophyta</taxon>
        <taxon>Tracheophyta</taxon>
        <taxon>Spermatophyta</taxon>
        <taxon>Magnoliopsida</taxon>
        <taxon>eudicotyledons</taxon>
        <taxon>Gunneridae</taxon>
        <taxon>Pentapetalae</taxon>
        <taxon>asterids</taxon>
        <taxon>lamiids</taxon>
        <taxon>Boraginales</taxon>
        <taxon>Boraginaceae</taxon>
        <taxon>Boraginoideae</taxon>
        <taxon>Lithospermeae</taxon>
        <taxon>Lithospermum</taxon>
    </lineage>
</organism>
<accession>A0AAV3QQJ3</accession>
<keyword evidence="2" id="KW-1185">Reference proteome</keyword>
<proteinExistence type="predicted"/>
<comment type="caution">
    <text evidence="1">The sequence shown here is derived from an EMBL/GenBank/DDBJ whole genome shotgun (WGS) entry which is preliminary data.</text>
</comment>
<protein>
    <submittedName>
        <fullName evidence="1">Uncharacterized protein</fullName>
    </submittedName>
</protein>